<dbReference type="GO" id="GO:0016780">
    <property type="term" value="F:phosphotransferase activity, for other substituted phosphate groups"/>
    <property type="evidence" value="ECO:0007669"/>
    <property type="project" value="InterPro"/>
</dbReference>
<feature type="transmembrane region" description="Helical" evidence="9">
    <location>
        <begin position="48"/>
        <end position="67"/>
    </location>
</feature>
<dbReference type="GO" id="GO:0005886">
    <property type="term" value="C:plasma membrane"/>
    <property type="evidence" value="ECO:0007669"/>
    <property type="project" value="UniProtKB-SubCell"/>
</dbReference>
<keyword evidence="2" id="KW-1003">Cell membrane</keyword>
<evidence type="ECO:0000256" key="5">
    <source>
        <dbReference type="ARBA" id="ARBA00022989"/>
    </source>
</evidence>
<keyword evidence="7" id="KW-0460">Magnesium</keyword>
<keyword evidence="3 10" id="KW-0808">Transferase</keyword>
<dbReference type="RefSeq" id="WP_211469242.1">
    <property type="nucleotide sequence ID" value="NZ_JAGSXH010000063.1"/>
</dbReference>
<name>A0A8J8BE62_9ACTN</name>
<feature type="binding site" evidence="7">
    <location>
        <position position="227"/>
    </location>
    <ligand>
        <name>Mg(2+)</name>
        <dbReference type="ChEBI" id="CHEBI:18420"/>
    </ligand>
</feature>
<feature type="transmembrane region" description="Helical" evidence="9">
    <location>
        <begin position="143"/>
        <end position="161"/>
    </location>
</feature>
<dbReference type="InterPro" id="IPR000715">
    <property type="entry name" value="Glycosyl_transferase_4"/>
</dbReference>
<accession>A0A8J8BE62</accession>
<reference evidence="10" key="1">
    <citation type="submission" date="2021-04" db="EMBL/GenBank/DDBJ databases">
        <title>Genome based classification of Actinospica acidithermotolerans sp. nov., an actinobacterium isolated from an Indonesian hot spring.</title>
        <authorList>
            <person name="Kusuma A.B."/>
            <person name="Putra K.E."/>
            <person name="Nafisah S."/>
            <person name="Loh J."/>
            <person name="Nouioui I."/>
            <person name="Goodfellow M."/>
        </authorList>
    </citation>
    <scope>NUCLEOTIDE SEQUENCE</scope>
    <source>
        <strain evidence="10">DSM 45618</strain>
    </source>
</reference>
<dbReference type="GO" id="GO:0044038">
    <property type="term" value="P:cell wall macromolecule biosynthetic process"/>
    <property type="evidence" value="ECO:0007669"/>
    <property type="project" value="TreeGrafter"/>
</dbReference>
<comment type="caution">
    <text evidence="10">The sequence shown here is derived from an EMBL/GenBank/DDBJ whole genome shotgun (WGS) entry which is preliminary data.</text>
</comment>
<gene>
    <name evidence="10" type="ORF">KGA66_17620</name>
</gene>
<evidence type="ECO:0000256" key="6">
    <source>
        <dbReference type="ARBA" id="ARBA00023136"/>
    </source>
</evidence>
<evidence type="ECO:0000256" key="4">
    <source>
        <dbReference type="ARBA" id="ARBA00022692"/>
    </source>
</evidence>
<comment type="cofactor">
    <cofactor evidence="7">
        <name>Mg(2+)</name>
        <dbReference type="ChEBI" id="CHEBI:18420"/>
    </cofactor>
</comment>
<keyword evidence="11" id="KW-1185">Reference proteome</keyword>
<keyword evidence="5 9" id="KW-1133">Transmembrane helix</keyword>
<dbReference type="CDD" id="cd06853">
    <property type="entry name" value="GT_WecA_like"/>
    <property type="match status" value="1"/>
</dbReference>
<protein>
    <submittedName>
        <fullName evidence="10">Undecaprenyl/decaprenyl-phosphate alpha-N-acetylglucosaminyl 1-phosphate transferase</fullName>
    </submittedName>
</protein>
<feature type="transmembrane region" description="Helical" evidence="9">
    <location>
        <begin position="109"/>
        <end position="131"/>
    </location>
</feature>
<evidence type="ECO:0000256" key="9">
    <source>
        <dbReference type="SAM" id="Phobius"/>
    </source>
</evidence>
<organism evidence="10 11">
    <name type="scientific">Actinocrinis puniceicyclus</name>
    <dbReference type="NCBI Taxonomy" id="977794"/>
    <lineage>
        <taxon>Bacteria</taxon>
        <taxon>Bacillati</taxon>
        <taxon>Actinomycetota</taxon>
        <taxon>Actinomycetes</taxon>
        <taxon>Catenulisporales</taxon>
        <taxon>Actinospicaceae</taxon>
        <taxon>Actinocrinis</taxon>
    </lineage>
</organism>
<feature type="transmembrane region" description="Helical" evidence="9">
    <location>
        <begin position="79"/>
        <end position="97"/>
    </location>
</feature>
<proteinExistence type="predicted"/>
<keyword evidence="7" id="KW-0479">Metal-binding</keyword>
<comment type="subcellular location">
    <subcellularLocation>
        <location evidence="1">Cell membrane</location>
        <topology evidence="1">Multi-pass membrane protein</topology>
    </subcellularLocation>
</comment>
<dbReference type="PANTHER" id="PTHR22926:SF3">
    <property type="entry name" value="UNDECAPRENYL-PHOSPHATE ALPHA-N-ACETYLGLUCOSAMINYL 1-PHOSPHATE TRANSFERASE"/>
    <property type="match status" value="1"/>
</dbReference>
<evidence type="ECO:0000256" key="7">
    <source>
        <dbReference type="PIRSR" id="PIRSR600715-1"/>
    </source>
</evidence>
<dbReference type="AlphaFoldDB" id="A0A8J8BE62"/>
<evidence type="ECO:0000256" key="3">
    <source>
        <dbReference type="ARBA" id="ARBA00022679"/>
    </source>
</evidence>
<feature type="binding site" evidence="7">
    <location>
        <position position="160"/>
    </location>
    <ligand>
        <name>Mg(2+)</name>
        <dbReference type="ChEBI" id="CHEBI:18420"/>
    </ligand>
</feature>
<sequence>MREYLVVMAVAWVVTYLTTGLVRVAAIRFGAAPEVRERDVHSVPTPRLGGVAMYLGFMAALAFAARMPMLHERVYTQSLAIPGLLWGSGLLIALGVVDDRWGVDALVKLAGQIFAASVMVLSGVQINWLPIPGYGTVGLDPTTAAVLSILVVVVMINAVNFVDGLDGLAAGMCAIAALAFFAYAYRLQVGYFITAAAPAVMIAAIVAGMCFGFLCHNWSPARIFMGDSGSMLLGLLLAATTILAIGQVDPDQVVQAAHSQTAATHKSLAVYIPLVLPFSCLALPMIDMVMAVVRRTAAGRSPFSADKQHLHHRLLEIGHSRQRAVVIMYLWAALISAAVILVTVTPQHRPPILVAMGALVLGLLVLLLPQARRRMDARADRRDARHAARTGRRVAPAAAVLQHGSGPRPGKLPDLVHSAADTRRPPG</sequence>
<evidence type="ECO:0000256" key="8">
    <source>
        <dbReference type="SAM" id="MobiDB-lite"/>
    </source>
</evidence>
<feature type="transmembrane region" description="Helical" evidence="9">
    <location>
        <begin position="268"/>
        <end position="293"/>
    </location>
</feature>
<dbReference type="GO" id="GO:0071555">
    <property type="term" value="P:cell wall organization"/>
    <property type="evidence" value="ECO:0007669"/>
    <property type="project" value="TreeGrafter"/>
</dbReference>
<feature type="transmembrane region" description="Helical" evidence="9">
    <location>
        <begin position="191"/>
        <end position="216"/>
    </location>
</feature>
<dbReference type="GO" id="GO:0046872">
    <property type="term" value="F:metal ion binding"/>
    <property type="evidence" value="ECO:0007669"/>
    <property type="project" value="UniProtKB-KW"/>
</dbReference>
<feature type="transmembrane region" description="Helical" evidence="9">
    <location>
        <begin position="168"/>
        <end position="185"/>
    </location>
</feature>
<dbReference type="GO" id="GO:0009103">
    <property type="term" value="P:lipopolysaccharide biosynthetic process"/>
    <property type="evidence" value="ECO:0007669"/>
    <property type="project" value="TreeGrafter"/>
</dbReference>
<feature type="transmembrane region" description="Helical" evidence="9">
    <location>
        <begin position="350"/>
        <end position="368"/>
    </location>
</feature>
<feature type="transmembrane region" description="Helical" evidence="9">
    <location>
        <begin position="324"/>
        <end position="344"/>
    </location>
</feature>
<dbReference type="EMBL" id="JAGSXH010000063">
    <property type="protein sequence ID" value="MBS2964881.1"/>
    <property type="molecule type" value="Genomic_DNA"/>
</dbReference>
<feature type="transmembrane region" description="Helical" evidence="9">
    <location>
        <begin position="228"/>
        <end position="248"/>
    </location>
</feature>
<dbReference type="Pfam" id="PF00953">
    <property type="entry name" value="Glycos_transf_4"/>
    <property type="match status" value="1"/>
</dbReference>
<feature type="transmembrane region" description="Helical" evidence="9">
    <location>
        <begin position="6"/>
        <end position="27"/>
    </location>
</feature>
<evidence type="ECO:0000313" key="11">
    <source>
        <dbReference type="Proteomes" id="UP000677913"/>
    </source>
</evidence>
<evidence type="ECO:0000313" key="10">
    <source>
        <dbReference type="EMBL" id="MBS2964881.1"/>
    </source>
</evidence>
<keyword evidence="4 9" id="KW-0812">Transmembrane</keyword>
<feature type="region of interest" description="Disordered" evidence="8">
    <location>
        <begin position="380"/>
        <end position="427"/>
    </location>
</feature>
<dbReference type="Proteomes" id="UP000677913">
    <property type="component" value="Unassembled WGS sequence"/>
</dbReference>
<evidence type="ECO:0000256" key="1">
    <source>
        <dbReference type="ARBA" id="ARBA00004651"/>
    </source>
</evidence>
<keyword evidence="6 9" id="KW-0472">Membrane</keyword>
<dbReference type="PANTHER" id="PTHR22926">
    <property type="entry name" value="PHOSPHO-N-ACETYLMURAMOYL-PENTAPEPTIDE-TRANSFERASE"/>
    <property type="match status" value="1"/>
</dbReference>
<evidence type="ECO:0000256" key="2">
    <source>
        <dbReference type="ARBA" id="ARBA00022475"/>
    </source>
</evidence>